<reference evidence="2" key="1">
    <citation type="journal article" date="2015" name="Nature">
        <title>Complex archaea that bridge the gap between prokaryotes and eukaryotes.</title>
        <authorList>
            <person name="Spang A."/>
            <person name="Saw J.H."/>
            <person name="Jorgensen S.L."/>
            <person name="Zaremba-Niedzwiedzka K."/>
            <person name="Martijn J."/>
            <person name="Lind A.E."/>
            <person name="van Eijk R."/>
            <person name="Schleper C."/>
            <person name="Guy L."/>
            <person name="Ettema T.J."/>
        </authorList>
    </citation>
    <scope>NUCLEOTIDE SEQUENCE</scope>
</reference>
<evidence type="ECO:0000313" key="2">
    <source>
        <dbReference type="EMBL" id="KKK85806.1"/>
    </source>
</evidence>
<accession>A0A0F9BN36</accession>
<organism evidence="2">
    <name type="scientific">marine sediment metagenome</name>
    <dbReference type="NCBI Taxonomy" id="412755"/>
    <lineage>
        <taxon>unclassified sequences</taxon>
        <taxon>metagenomes</taxon>
        <taxon>ecological metagenomes</taxon>
    </lineage>
</organism>
<dbReference type="InterPro" id="IPR055646">
    <property type="entry name" value="DUF7222"/>
</dbReference>
<protein>
    <recommendedName>
        <fullName evidence="1">DUF7222 domain-containing protein</fullName>
    </recommendedName>
</protein>
<dbReference type="Pfam" id="PF23864">
    <property type="entry name" value="DUF7222"/>
    <property type="match status" value="1"/>
</dbReference>
<dbReference type="AlphaFoldDB" id="A0A0F9BN36"/>
<comment type="caution">
    <text evidence="2">The sequence shown here is derived from an EMBL/GenBank/DDBJ whole genome shotgun (WGS) entry which is preliminary data.</text>
</comment>
<dbReference type="EMBL" id="LAZR01051136">
    <property type="protein sequence ID" value="KKK85806.1"/>
    <property type="molecule type" value="Genomic_DNA"/>
</dbReference>
<evidence type="ECO:0000259" key="1">
    <source>
        <dbReference type="Pfam" id="PF23864"/>
    </source>
</evidence>
<sequence>MSTALMKLSTLQEKVIEQLGYSTDDYQDETSAEHEECISTMKDILSYGIDDGYGKFIYHSDTVPFFNDNKSGIMAMAKEQSEDFGTGMIEMIKGFNCFKDLDENDILMGLYEGGEYETNVKNGMAWYAGEEVCRQLLPDY</sequence>
<feature type="domain" description="DUF7222" evidence="1">
    <location>
        <begin position="34"/>
        <end position="137"/>
    </location>
</feature>
<gene>
    <name evidence="2" type="ORF">LCGC14_2769590</name>
</gene>
<name>A0A0F9BN36_9ZZZZ</name>
<proteinExistence type="predicted"/>